<reference evidence="12 13" key="1">
    <citation type="submission" date="2023-07" db="EMBL/GenBank/DDBJ databases">
        <title>Sequencing the genomes of 1000 actinobacteria strains.</title>
        <authorList>
            <person name="Klenk H.-P."/>
        </authorList>
    </citation>
    <scope>NUCLEOTIDE SEQUENCE [LARGE SCALE GENOMIC DNA]</scope>
    <source>
        <strain evidence="12 13">DSM 14555</strain>
    </source>
</reference>
<sequence>MKRSPLTLASASVLTAALAAGLVACSAPAPSATAPIETAQLLSAFAQGTGGAVVSDTQQSTRAGIDVLKSGGNAADAAVAVAAMLGVTDPFVAGLGGGGYLVYYDAKTGQVSTIDGRETARAADTSSLFLDPGSGKPLSTEQANVGGIAVGVPGQLALWQRAIERWGKQDLGSALKPAIAVADQGFPVTTALQNQIADSQKTFGTFRNTADTYLPGGKPLAAGQLLKNPDLARTYQTIADQGTDAFYKGEIGQAVVDAVTKPPVAEGKSASIGNMTMADLASYQALDADPIRSSYRGLDVYGMGSSSSGGVTVGEALKILEQFPLKDESKAVATMRFLEASKLAFADRNAYVGDRASVKVPDDVLLSEGFAKSRACLIDPAKALPAPQPAGSLTATDCSVPVASGVETAEGQQTNHFVVSDAEGNVASYTNTINFYGGSGILVPGRGFLLNNELTDFDFAASAPGADDPNLPAPGKRPRSSMSPTIVLQAGKPYLALGSPGGSTIITTVLQVLMNRIDLGMSLQDAVAAPRASQRNGATTLIEPAFEKLPEADQAKAAGYKFVVAPTPDQNPASVTPPTIGVVAALEFSPPGAGAAAEITAVGETERRGGTSAQVVTAGG</sequence>
<dbReference type="NCBIfam" id="TIGR00066">
    <property type="entry name" value="g_glut_trans"/>
    <property type="match status" value="1"/>
</dbReference>
<dbReference type="SUPFAM" id="SSF56235">
    <property type="entry name" value="N-terminal nucleophile aminohydrolases (Ntn hydrolases)"/>
    <property type="match status" value="1"/>
</dbReference>
<dbReference type="InterPro" id="IPR000101">
    <property type="entry name" value="GGT_peptidase"/>
</dbReference>
<dbReference type="InterPro" id="IPR043137">
    <property type="entry name" value="GGT_ssub_C"/>
</dbReference>
<comment type="catalytic activity">
    <reaction evidence="2 9">
        <text>glutathione + H2O = L-cysteinylglycine + L-glutamate</text>
        <dbReference type="Rhea" id="RHEA:28807"/>
        <dbReference type="ChEBI" id="CHEBI:15377"/>
        <dbReference type="ChEBI" id="CHEBI:29985"/>
        <dbReference type="ChEBI" id="CHEBI:57925"/>
        <dbReference type="ChEBI" id="CHEBI:61694"/>
        <dbReference type="EC" id="3.4.19.13"/>
    </reaction>
</comment>
<evidence type="ECO:0000256" key="8">
    <source>
        <dbReference type="ARBA" id="ARBA00047417"/>
    </source>
</evidence>
<dbReference type="GO" id="GO:0036374">
    <property type="term" value="F:glutathione hydrolase activity"/>
    <property type="evidence" value="ECO:0007669"/>
    <property type="project" value="UniProtKB-EC"/>
</dbReference>
<dbReference type="Gene3D" id="1.10.246.130">
    <property type="match status" value="1"/>
</dbReference>
<dbReference type="InterPro" id="IPR029055">
    <property type="entry name" value="Ntn_hydrolases_N"/>
</dbReference>
<accession>A0ABU1JBT0</accession>
<organism evidence="12 13">
    <name type="scientific">Arthrobacter russicus</name>
    <dbReference type="NCBI Taxonomy" id="172040"/>
    <lineage>
        <taxon>Bacteria</taxon>
        <taxon>Bacillati</taxon>
        <taxon>Actinomycetota</taxon>
        <taxon>Actinomycetes</taxon>
        <taxon>Micrococcales</taxon>
        <taxon>Micrococcaceae</taxon>
        <taxon>Arthrobacter</taxon>
    </lineage>
</organism>
<dbReference type="InterPro" id="IPR051792">
    <property type="entry name" value="GGT_bact"/>
</dbReference>
<dbReference type="EMBL" id="JAVDQF010000001">
    <property type="protein sequence ID" value="MDR6269883.1"/>
    <property type="molecule type" value="Genomic_DNA"/>
</dbReference>
<keyword evidence="7 9" id="KW-0012">Acyltransferase</keyword>
<evidence type="ECO:0000256" key="7">
    <source>
        <dbReference type="ARBA" id="ARBA00023315"/>
    </source>
</evidence>
<comment type="caution">
    <text evidence="12">The sequence shown here is derived from an EMBL/GenBank/DDBJ whole genome shotgun (WGS) entry which is preliminary data.</text>
</comment>
<keyword evidence="11" id="KW-0732">Signal</keyword>
<dbReference type="Pfam" id="PF01019">
    <property type="entry name" value="G_glu_transpept"/>
    <property type="match status" value="1"/>
</dbReference>
<protein>
    <recommendedName>
        <fullName evidence="9">Glutathione hydrolase proenzyme</fullName>
        <ecNumber evidence="9">2.3.2.2</ecNumber>
        <ecNumber evidence="9">3.4.19.13</ecNumber>
    </recommendedName>
    <component>
        <recommendedName>
            <fullName evidence="9">Glutathione hydrolase large chain</fullName>
        </recommendedName>
    </component>
    <component>
        <recommendedName>
            <fullName evidence="9">Glutathione hydrolase small chain</fullName>
        </recommendedName>
    </component>
</protein>
<comment type="subunit">
    <text evidence="9">This enzyme consists of two polypeptide chains, which are synthesized in precursor form from a single polypeptide.</text>
</comment>
<dbReference type="InterPro" id="IPR043138">
    <property type="entry name" value="GGT_lsub"/>
</dbReference>
<evidence type="ECO:0000256" key="10">
    <source>
        <dbReference type="SAM" id="MobiDB-lite"/>
    </source>
</evidence>
<comment type="catalytic activity">
    <reaction evidence="8 9">
        <text>an N-terminal (5-L-glutamyl)-[peptide] + an alpha-amino acid = 5-L-glutamyl amino acid + an N-terminal L-alpha-aminoacyl-[peptide]</text>
        <dbReference type="Rhea" id="RHEA:23904"/>
        <dbReference type="Rhea" id="RHEA-COMP:9780"/>
        <dbReference type="Rhea" id="RHEA-COMP:9795"/>
        <dbReference type="ChEBI" id="CHEBI:77644"/>
        <dbReference type="ChEBI" id="CHEBI:78597"/>
        <dbReference type="ChEBI" id="CHEBI:78599"/>
        <dbReference type="ChEBI" id="CHEBI:78608"/>
        <dbReference type="EC" id="2.3.2.2"/>
    </reaction>
</comment>
<evidence type="ECO:0000256" key="4">
    <source>
        <dbReference type="ARBA" id="ARBA00022679"/>
    </source>
</evidence>
<keyword evidence="13" id="KW-1185">Reference proteome</keyword>
<dbReference type="Gene3D" id="3.60.20.40">
    <property type="match status" value="1"/>
</dbReference>
<dbReference type="Proteomes" id="UP001185069">
    <property type="component" value="Unassembled WGS sequence"/>
</dbReference>
<evidence type="ECO:0000256" key="11">
    <source>
        <dbReference type="SAM" id="SignalP"/>
    </source>
</evidence>
<proteinExistence type="inferred from homology"/>
<dbReference type="PANTHER" id="PTHR43199:SF1">
    <property type="entry name" value="GLUTATHIONE HYDROLASE PROENZYME"/>
    <property type="match status" value="1"/>
</dbReference>
<keyword evidence="4 9" id="KW-0808">Transferase</keyword>
<comment type="PTM">
    <text evidence="9">Cleaved by autocatalysis into a large and a small subunit.</text>
</comment>
<dbReference type="GO" id="GO:0103068">
    <property type="term" value="F:leukotriene C4 gamma-glutamyl transferase activity"/>
    <property type="evidence" value="ECO:0007669"/>
    <property type="project" value="UniProtKB-EC"/>
</dbReference>
<evidence type="ECO:0000256" key="3">
    <source>
        <dbReference type="ARBA" id="ARBA00009381"/>
    </source>
</evidence>
<dbReference type="PANTHER" id="PTHR43199">
    <property type="entry name" value="GLUTATHIONE HYDROLASE"/>
    <property type="match status" value="1"/>
</dbReference>
<evidence type="ECO:0000256" key="2">
    <source>
        <dbReference type="ARBA" id="ARBA00001089"/>
    </source>
</evidence>
<dbReference type="EC" id="2.3.2.2" evidence="9"/>
<feature type="signal peptide" evidence="11">
    <location>
        <begin position="1"/>
        <end position="19"/>
    </location>
</feature>
<keyword evidence="5 9" id="KW-0378">Hydrolase</keyword>
<dbReference type="PROSITE" id="PS51257">
    <property type="entry name" value="PROKAR_LIPOPROTEIN"/>
    <property type="match status" value="1"/>
</dbReference>
<feature type="region of interest" description="Disordered" evidence="10">
    <location>
        <begin position="463"/>
        <end position="482"/>
    </location>
</feature>
<evidence type="ECO:0000256" key="9">
    <source>
        <dbReference type="RuleBase" id="RU368036"/>
    </source>
</evidence>
<keyword evidence="6 9" id="KW-0865">Zymogen</keyword>
<evidence type="ECO:0000256" key="6">
    <source>
        <dbReference type="ARBA" id="ARBA00023145"/>
    </source>
</evidence>
<evidence type="ECO:0000313" key="12">
    <source>
        <dbReference type="EMBL" id="MDR6269883.1"/>
    </source>
</evidence>
<dbReference type="EC" id="3.4.19.13" evidence="9"/>
<name>A0ABU1JBT0_9MICC</name>
<gene>
    <name evidence="12" type="ORF">JOE69_002121</name>
</gene>
<comment type="pathway">
    <text evidence="9">Sulfur metabolism; glutathione metabolism.</text>
</comment>
<evidence type="ECO:0000256" key="1">
    <source>
        <dbReference type="ARBA" id="ARBA00001049"/>
    </source>
</evidence>
<dbReference type="PRINTS" id="PR01210">
    <property type="entry name" value="GGTRANSPTASE"/>
</dbReference>
<evidence type="ECO:0000313" key="13">
    <source>
        <dbReference type="Proteomes" id="UP001185069"/>
    </source>
</evidence>
<comment type="similarity">
    <text evidence="3 9">Belongs to the gamma-glutamyltransferase family.</text>
</comment>
<dbReference type="RefSeq" id="WP_309798563.1">
    <property type="nucleotide sequence ID" value="NZ_BAAAHY010000005.1"/>
</dbReference>
<feature type="chain" id="PRO_5045291386" description="Glutathione hydrolase proenzyme" evidence="11">
    <location>
        <begin position="20"/>
        <end position="620"/>
    </location>
</feature>
<comment type="catalytic activity">
    <reaction evidence="1 9">
        <text>an S-substituted glutathione + H2O = an S-substituted L-cysteinylglycine + L-glutamate</text>
        <dbReference type="Rhea" id="RHEA:59468"/>
        <dbReference type="ChEBI" id="CHEBI:15377"/>
        <dbReference type="ChEBI" id="CHEBI:29985"/>
        <dbReference type="ChEBI" id="CHEBI:90779"/>
        <dbReference type="ChEBI" id="CHEBI:143103"/>
        <dbReference type="EC" id="3.4.19.13"/>
    </reaction>
</comment>
<keyword evidence="9" id="KW-0317">Glutathione biosynthesis</keyword>
<evidence type="ECO:0000256" key="5">
    <source>
        <dbReference type="ARBA" id="ARBA00022801"/>
    </source>
</evidence>